<dbReference type="InterPro" id="IPR005225">
    <property type="entry name" value="Small_GTP-bd"/>
</dbReference>
<dbReference type="PROSITE" id="PS51420">
    <property type="entry name" value="RHO"/>
    <property type="match status" value="1"/>
</dbReference>
<name>A0AAW2YLD1_9EUKA</name>
<dbReference type="SUPFAM" id="SSF52540">
    <property type="entry name" value="P-loop containing nucleoside triphosphate hydrolases"/>
    <property type="match status" value="1"/>
</dbReference>
<dbReference type="SMART" id="SM00173">
    <property type="entry name" value="RAS"/>
    <property type="match status" value="1"/>
</dbReference>
<evidence type="ECO:0000256" key="1">
    <source>
        <dbReference type="ARBA" id="ARBA00022741"/>
    </source>
</evidence>
<organism evidence="4 5">
    <name type="scientific">Acrasis kona</name>
    <dbReference type="NCBI Taxonomy" id="1008807"/>
    <lineage>
        <taxon>Eukaryota</taxon>
        <taxon>Discoba</taxon>
        <taxon>Heterolobosea</taxon>
        <taxon>Tetramitia</taxon>
        <taxon>Eutetramitia</taxon>
        <taxon>Acrasidae</taxon>
        <taxon>Acrasis</taxon>
    </lineage>
</organism>
<proteinExistence type="predicted"/>
<dbReference type="PRINTS" id="PR00449">
    <property type="entry name" value="RASTRNSFRMNG"/>
</dbReference>
<dbReference type="AlphaFoldDB" id="A0AAW2YLD1"/>
<dbReference type="InterPro" id="IPR027417">
    <property type="entry name" value="P-loop_NTPase"/>
</dbReference>
<dbReference type="GO" id="GO:0007264">
    <property type="term" value="P:small GTPase-mediated signal transduction"/>
    <property type="evidence" value="ECO:0007669"/>
    <property type="project" value="InterPro"/>
</dbReference>
<sequence>MNTYPQFLRIHPYQQMLIGKQLMLHCWDTAGQEDYDLLRPLSYPMTDVFLLCFSIVNETSRLNVSRKWVPELQHYSPNSKIILVGTKSDLRNDEKFIEKLTQDGLTITDMSLGEVTAKEINAVKYVECSAKDKESVNAVFTEGLRSALIHAESRDPNVLAEGDEDGTDQKGSGVKEKKKKKSCTIL</sequence>
<gene>
    <name evidence="4" type="ORF">AKO1_015516</name>
</gene>
<dbReference type="Pfam" id="PF00071">
    <property type="entry name" value="Ras"/>
    <property type="match status" value="1"/>
</dbReference>
<keyword evidence="1" id="KW-0547">Nucleotide-binding</keyword>
<feature type="region of interest" description="Disordered" evidence="3">
    <location>
        <begin position="155"/>
        <end position="186"/>
    </location>
</feature>
<keyword evidence="2" id="KW-0342">GTP-binding</keyword>
<evidence type="ECO:0000313" key="5">
    <source>
        <dbReference type="Proteomes" id="UP001431209"/>
    </source>
</evidence>
<evidence type="ECO:0000256" key="3">
    <source>
        <dbReference type="SAM" id="MobiDB-lite"/>
    </source>
</evidence>
<evidence type="ECO:0000256" key="2">
    <source>
        <dbReference type="ARBA" id="ARBA00023134"/>
    </source>
</evidence>
<dbReference type="GO" id="GO:0005525">
    <property type="term" value="F:GTP binding"/>
    <property type="evidence" value="ECO:0007669"/>
    <property type="project" value="UniProtKB-KW"/>
</dbReference>
<dbReference type="Proteomes" id="UP001431209">
    <property type="component" value="Unassembled WGS sequence"/>
</dbReference>
<accession>A0AAW2YLD1</accession>
<evidence type="ECO:0000313" key="4">
    <source>
        <dbReference type="EMBL" id="KAL0477660.1"/>
    </source>
</evidence>
<dbReference type="CDD" id="cd00157">
    <property type="entry name" value="Rho"/>
    <property type="match status" value="1"/>
</dbReference>
<dbReference type="InterPro" id="IPR001806">
    <property type="entry name" value="Small_GTPase"/>
</dbReference>
<dbReference type="PANTHER" id="PTHR24072">
    <property type="entry name" value="RHO FAMILY GTPASE"/>
    <property type="match status" value="1"/>
</dbReference>
<dbReference type="InterPro" id="IPR003578">
    <property type="entry name" value="Small_GTPase_Rho"/>
</dbReference>
<dbReference type="NCBIfam" id="TIGR00231">
    <property type="entry name" value="small_GTP"/>
    <property type="match status" value="1"/>
</dbReference>
<dbReference type="PROSITE" id="PS51419">
    <property type="entry name" value="RAB"/>
    <property type="match status" value="1"/>
</dbReference>
<comment type="caution">
    <text evidence="4">The sequence shown here is derived from an EMBL/GenBank/DDBJ whole genome shotgun (WGS) entry which is preliminary data.</text>
</comment>
<protein>
    <submittedName>
        <fullName evidence="4">Ras-related protein Rac</fullName>
    </submittedName>
</protein>
<reference evidence="4 5" key="1">
    <citation type="submission" date="2024-03" db="EMBL/GenBank/DDBJ databases">
        <title>The Acrasis kona genome and developmental transcriptomes reveal deep origins of eukaryotic multicellular pathways.</title>
        <authorList>
            <person name="Sheikh S."/>
            <person name="Fu C.-J."/>
            <person name="Brown M.W."/>
            <person name="Baldauf S.L."/>
        </authorList>
    </citation>
    <scope>NUCLEOTIDE SEQUENCE [LARGE SCALE GENOMIC DNA]</scope>
    <source>
        <strain evidence="4 5">ATCC MYA-3509</strain>
    </source>
</reference>
<dbReference type="PROSITE" id="PS51421">
    <property type="entry name" value="RAS"/>
    <property type="match status" value="1"/>
</dbReference>
<dbReference type="SMART" id="SM00174">
    <property type="entry name" value="RHO"/>
    <property type="match status" value="1"/>
</dbReference>
<dbReference type="Gene3D" id="3.40.50.300">
    <property type="entry name" value="P-loop containing nucleotide triphosphate hydrolases"/>
    <property type="match status" value="1"/>
</dbReference>
<feature type="compositionally biased region" description="Basic residues" evidence="3">
    <location>
        <begin position="176"/>
        <end position="186"/>
    </location>
</feature>
<keyword evidence="5" id="KW-1185">Reference proteome</keyword>
<dbReference type="SMART" id="SM00175">
    <property type="entry name" value="RAB"/>
    <property type="match status" value="1"/>
</dbReference>
<dbReference type="GO" id="GO:0003924">
    <property type="term" value="F:GTPase activity"/>
    <property type="evidence" value="ECO:0007669"/>
    <property type="project" value="InterPro"/>
</dbReference>
<dbReference type="EMBL" id="JAOPGA020000208">
    <property type="protein sequence ID" value="KAL0477660.1"/>
    <property type="molecule type" value="Genomic_DNA"/>
</dbReference>